<feature type="transmembrane region" description="Helical" evidence="1">
    <location>
        <begin position="241"/>
        <end position="260"/>
    </location>
</feature>
<dbReference type="EMBL" id="JARIHO010000002">
    <property type="protein sequence ID" value="KAJ7366318.1"/>
    <property type="molecule type" value="Genomic_DNA"/>
</dbReference>
<proteinExistence type="predicted"/>
<organism evidence="3 4">
    <name type="scientific">Mycena albidolilacea</name>
    <dbReference type="NCBI Taxonomy" id="1033008"/>
    <lineage>
        <taxon>Eukaryota</taxon>
        <taxon>Fungi</taxon>
        <taxon>Dikarya</taxon>
        <taxon>Basidiomycota</taxon>
        <taxon>Agaricomycotina</taxon>
        <taxon>Agaricomycetes</taxon>
        <taxon>Agaricomycetidae</taxon>
        <taxon>Agaricales</taxon>
        <taxon>Marasmiineae</taxon>
        <taxon>Mycenaceae</taxon>
        <taxon>Mycena</taxon>
    </lineage>
</organism>
<dbReference type="PANTHER" id="PTHR35043:SF7">
    <property type="entry name" value="TRANSCRIPTION FACTOR DOMAIN-CONTAINING PROTEIN"/>
    <property type="match status" value="1"/>
</dbReference>
<gene>
    <name evidence="3" type="ORF">DFH08DRAFT_1003089</name>
</gene>
<protein>
    <recommendedName>
        <fullName evidence="5">Wax synthase domain-containing protein</fullName>
    </recommendedName>
</protein>
<evidence type="ECO:0008006" key="5">
    <source>
        <dbReference type="Google" id="ProtNLM"/>
    </source>
</evidence>
<keyword evidence="1" id="KW-0472">Membrane</keyword>
<keyword evidence="1" id="KW-0812">Transmembrane</keyword>
<keyword evidence="2" id="KW-0732">Signal</keyword>
<name>A0AAD7F4A6_9AGAR</name>
<sequence>MPSLLILSLLHLVALSRPVSGDPLRSREEPFPSDPDIDTRTFFSIVSGCLATVFACTWVSVHPNVPGPNEGKLALAGRRLGLMLVGIIAPELMAGFAARQFLDARWFSKKYDMSITHGFFFAMGGFVSADDHPIVYEEQLGPEYLAAIRSIRVKDIEDKSKGDSLSKGVVVLQGLWFTAQCLARVQQHLPLTALEVATLAFQSVNIFIWLLWWHKPLDVQQPILLGPADASAAWAERRHGPWAPCLGLAVFPGSGLHGFLGKGRGRGKIHFVSKYIFMQSLVGTIFGVIHCGAWNAHFPSTNEKLIWRSFLGRHWTGKTHISVEITTFIISYIAAPLAYITARLLLIALSFASMRALPDRAFVDVNWSTYIPHL</sequence>
<feature type="signal peptide" evidence="2">
    <location>
        <begin position="1"/>
        <end position="21"/>
    </location>
</feature>
<dbReference type="Proteomes" id="UP001218218">
    <property type="component" value="Unassembled WGS sequence"/>
</dbReference>
<evidence type="ECO:0000313" key="3">
    <source>
        <dbReference type="EMBL" id="KAJ7366318.1"/>
    </source>
</evidence>
<feature type="transmembrane region" description="Helical" evidence="1">
    <location>
        <begin position="82"/>
        <end position="102"/>
    </location>
</feature>
<feature type="transmembrane region" description="Helical" evidence="1">
    <location>
        <begin position="192"/>
        <end position="212"/>
    </location>
</feature>
<accession>A0AAD7F4A6</accession>
<feature type="chain" id="PRO_5042102209" description="Wax synthase domain-containing protein" evidence="2">
    <location>
        <begin position="22"/>
        <end position="374"/>
    </location>
</feature>
<keyword evidence="4" id="KW-1185">Reference proteome</keyword>
<dbReference type="PANTHER" id="PTHR35043">
    <property type="entry name" value="TRANSCRIPTION FACTOR DOMAIN-CONTAINING PROTEIN"/>
    <property type="match status" value="1"/>
</dbReference>
<evidence type="ECO:0000256" key="2">
    <source>
        <dbReference type="SAM" id="SignalP"/>
    </source>
</evidence>
<feature type="transmembrane region" description="Helical" evidence="1">
    <location>
        <begin position="329"/>
        <end position="352"/>
    </location>
</feature>
<evidence type="ECO:0000256" key="1">
    <source>
        <dbReference type="SAM" id="Phobius"/>
    </source>
</evidence>
<dbReference type="AlphaFoldDB" id="A0AAD7F4A6"/>
<comment type="caution">
    <text evidence="3">The sequence shown here is derived from an EMBL/GenBank/DDBJ whole genome shotgun (WGS) entry which is preliminary data.</text>
</comment>
<feature type="transmembrane region" description="Helical" evidence="1">
    <location>
        <begin position="272"/>
        <end position="295"/>
    </location>
</feature>
<reference evidence="3" key="1">
    <citation type="submission" date="2023-03" db="EMBL/GenBank/DDBJ databases">
        <title>Massive genome expansion in bonnet fungi (Mycena s.s.) driven by repeated elements and novel gene families across ecological guilds.</title>
        <authorList>
            <consortium name="Lawrence Berkeley National Laboratory"/>
            <person name="Harder C.B."/>
            <person name="Miyauchi S."/>
            <person name="Viragh M."/>
            <person name="Kuo A."/>
            <person name="Thoen E."/>
            <person name="Andreopoulos B."/>
            <person name="Lu D."/>
            <person name="Skrede I."/>
            <person name="Drula E."/>
            <person name="Henrissat B."/>
            <person name="Morin E."/>
            <person name="Kohler A."/>
            <person name="Barry K."/>
            <person name="LaButti K."/>
            <person name="Morin E."/>
            <person name="Salamov A."/>
            <person name="Lipzen A."/>
            <person name="Mereny Z."/>
            <person name="Hegedus B."/>
            <person name="Baldrian P."/>
            <person name="Stursova M."/>
            <person name="Weitz H."/>
            <person name="Taylor A."/>
            <person name="Grigoriev I.V."/>
            <person name="Nagy L.G."/>
            <person name="Martin F."/>
            <person name="Kauserud H."/>
        </authorList>
    </citation>
    <scope>NUCLEOTIDE SEQUENCE</scope>
    <source>
        <strain evidence="3">CBHHK002</strain>
    </source>
</reference>
<evidence type="ECO:0000313" key="4">
    <source>
        <dbReference type="Proteomes" id="UP001218218"/>
    </source>
</evidence>
<keyword evidence="1" id="KW-1133">Transmembrane helix</keyword>